<feature type="compositionally biased region" description="Basic residues" evidence="1">
    <location>
        <begin position="838"/>
        <end position="850"/>
    </location>
</feature>
<feature type="region of interest" description="Disordered" evidence="1">
    <location>
        <begin position="1358"/>
        <end position="1382"/>
    </location>
</feature>
<feature type="compositionally biased region" description="Basic and acidic residues" evidence="1">
    <location>
        <begin position="954"/>
        <end position="963"/>
    </location>
</feature>
<feature type="region of interest" description="Disordered" evidence="1">
    <location>
        <begin position="937"/>
        <end position="965"/>
    </location>
</feature>
<feature type="compositionally biased region" description="Basic and acidic residues" evidence="1">
    <location>
        <begin position="1216"/>
        <end position="1233"/>
    </location>
</feature>
<feature type="compositionally biased region" description="Low complexity" evidence="1">
    <location>
        <begin position="655"/>
        <end position="666"/>
    </location>
</feature>
<feature type="compositionally biased region" description="Basic residues" evidence="1">
    <location>
        <begin position="9"/>
        <end position="19"/>
    </location>
</feature>
<feature type="compositionally biased region" description="Acidic residues" evidence="1">
    <location>
        <begin position="1290"/>
        <end position="1300"/>
    </location>
</feature>
<feature type="region of interest" description="Disordered" evidence="1">
    <location>
        <begin position="1276"/>
        <end position="1319"/>
    </location>
</feature>
<feature type="region of interest" description="Disordered" evidence="1">
    <location>
        <begin position="26"/>
        <end position="283"/>
    </location>
</feature>
<evidence type="ECO:0000256" key="1">
    <source>
        <dbReference type="SAM" id="MobiDB-lite"/>
    </source>
</evidence>
<feature type="compositionally biased region" description="Low complexity" evidence="1">
    <location>
        <begin position="304"/>
        <end position="313"/>
    </location>
</feature>
<dbReference type="PROSITE" id="PS51444">
    <property type="entry name" value="FH2"/>
    <property type="match status" value="1"/>
</dbReference>
<feature type="region of interest" description="Disordered" evidence="1">
    <location>
        <begin position="521"/>
        <end position="613"/>
    </location>
</feature>
<feature type="region of interest" description="Disordered" evidence="1">
    <location>
        <begin position="1"/>
        <end position="20"/>
    </location>
</feature>
<protein>
    <submittedName>
        <fullName evidence="3">FH2 domain-containing protein</fullName>
    </submittedName>
</protein>
<feature type="region of interest" description="Disordered" evidence="1">
    <location>
        <begin position="1010"/>
        <end position="1067"/>
    </location>
</feature>
<comment type="caution">
    <text evidence="3">The sequence shown here is derived from an EMBL/GenBank/DDBJ whole genome shotgun (WGS) entry which is preliminary data.</text>
</comment>
<feature type="region of interest" description="Disordered" evidence="1">
    <location>
        <begin position="647"/>
        <end position="685"/>
    </location>
</feature>
<dbReference type="Gene3D" id="1.20.58.2220">
    <property type="entry name" value="Formin, FH2 domain"/>
    <property type="match status" value="1"/>
</dbReference>
<feature type="compositionally biased region" description="Low complexity" evidence="1">
    <location>
        <begin position="851"/>
        <end position="866"/>
    </location>
</feature>
<feature type="compositionally biased region" description="Low complexity" evidence="1">
    <location>
        <begin position="114"/>
        <end position="123"/>
    </location>
</feature>
<dbReference type="Pfam" id="PF02181">
    <property type="entry name" value="FH2"/>
    <property type="match status" value="1"/>
</dbReference>
<feature type="compositionally biased region" description="Polar residues" evidence="1">
    <location>
        <begin position="2126"/>
        <end position="2136"/>
    </location>
</feature>
<feature type="compositionally biased region" description="Low complexity" evidence="1">
    <location>
        <begin position="367"/>
        <end position="382"/>
    </location>
</feature>
<feature type="compositionally biased region" description="Basic and acidic residues" evidence="1">
    <location>
        <begin position="820"/>
        <end position="833"/>
    </location>
</feature>
<evidence type="ECO:0000313" key="4">
    <source>
        <dbReference type="Proteomes" id="UP001224775"/>
    </source>
</evidence>
<feature type="compositionally biased region" description="Polar residues" evidence="1">
    <location>
        <begin position="521"/>
        <end position="531"/>
    </location>
</feature>
<dbReference type="GO" id="GO:0071203">
    <property type="term" value="C:WASH complex"/>
    <property type="evidence" value="ECO:0007669"/>
    <property type="project" value="InterPro"/>
</dbReference>
<dbReference type="SMART" id="SM00498">
    <property type="entry name" value="FH2"/>
    <property type="match status" value="1"/>
</dbReference>
<dbReference type="InterPro" id="IPR051144">
    <property type="entry name" value="Formin_homology_domain"/>
</dbReference>
<proteinExistence type="predicted"/>
<feature type="compositionally biased region" description="Low complexity" evidence="1">
    <location>
        <begin position="1200"/>
        <end position="1215"/>
    </location>
</feature>
<dbReference type="SUPFAM" id="SSF101447">
    <property type="entry name" value="Formin homology 2 domain (FH2 domain)"/>
    <property type="match status" value="1"/>
</dbReference>
<dbReference type="PANTHER" id="PTHR45733">
    <property type="entry name" value="FORMIN-J"/>
    <property type="match status" value="1"/>
</dbReference>
<dbReference type="InterPro" id="IPR015425">
    <property type="entry name" value="FH2_Formin"/>
</dbReference>
<evidence type="ECO:0000259" key="2">
    <source>
        <dbReference type="PROSITE" id="PS51444"/>
    </source>
</evidence>
<feature type="compositionally biased region" description="Low complexity" evidence="1">
    <location>
        <begin position="422"/>
        <end position="457"/>
    </location>
</feature>
<name>A0AAD8Y227_9STRA</name>
<feature type="compositionally biased region" description="Basic residues" evidence="1">
    <location>
        <begin position="2137"/>
        <end position="2146"/>
    </location>
</feature>
<gene>
    <name evidence="3" type="ORF">QTG54_011536</name>
</gene>
<feature type="compositionally biased region" description="Polar residues" evidence="1">
    <location>
        <begin position="1049"/>
        <end position="1067"/>
    </location>
</feature>
<feature type="compositionally biased region" description="Basic and acidic residues" evidence="1">
    <location>
        <begin position="1422"/>
        <end position="1436"/>
    </location>
</feature>
<feature type="region of interest" description="Disordered" evidence="1">
    <location>
        <begin position="2071"/>
        <end position="2157"/>
    </location>
</feature>
<feature type="compositionally biased region" description="Basic and acidic residues" evidence="1">
    <location>
        <begin position="667"/>
        <end position="681"/>
    </location>
</feature>
<feature type="compositionally biased region" description="Basic and acidic residues" evidence="1">
    <location>
        <begin position="794"/>
        <end position="811"/>
    </location>
</feature>
<feature type="region of interest" description="Disordered" evidence="1">
    <location>
        <begin position="732"/>
        <end position="757"/>
    </location>
</feature>
<dbReference type="Proteomes" id="UP001224775">
    <property type="component" value="Unassembled WGS sequence"/>
</dbReference>
<dbReference type="EMBL" id="JATAAI010000023">
    <property type="protein sequence ID" value="KAK1737764.1"/>
    <property type="molecule type" value="Genomic_DNA"/>
</dbReference>
<feature type="compositionally biased region" description="Polar residues" evidence="1">
    <location>
        <begin position="37"/>
        <end position="51"/>
    </location>
</feature>
<keyword evidence="4" id="KW-1185">Reference proteome</keyword>
<feature type="compositionally biased region" description="Basic and acidic residues" evidence="1">
    <location>
        <begin position="741"/>
        <end position="757"/>
    </location>
</feature>
<feature type="domain" description="FH2" evidence="2">
    <location>
        <begin position="1612"/>
        <end position="2088"/>
    </location>
</feature>
<feature type="compositionally biased region" description="Basic and acidic residues" evidence="1">
    <location>
        <begin position="573"/>
        <end position="589"/>
    </location>
</feature>
<feature type="compositionally biased region" description="Polar residues" evidence="1">
    <location>
        <begin position="458"/>
        <end position="470"/>
    </location>
</feature>
<dbReference type="Pfam" id="PF10152">
    <property type="entry name" value="CCDC53"/>
    <property type="match status" value="3"/>
</dbReference>
<feature type="compositionally biased region" description="Basic and acidic residues" evidence="1">
    <location>
        <begin position="885"/>
        <end position="897"/>
    </location>
</feature>
<feature type="compositionally biased region" description="Basic and acidic residues" evidence="1">
    <location>
        <begin position="357"/>
        <end position="366"/>
    </location>
</feature>
<feature type="compositionally biased region" description="Low complexity" evidence="1">
    <location>
        <begin position="331"/>
        <end position="349"/>
    </location>
</feature>
<reference evidence="3" key="1">
    <citation type="submission" date="2023-06" db="EMBL/GenBank/DDBJ databases">
        <title>Survivors Of The Sea: Transcriptome response of Skeletonema marinoi to long-term dormancy.</title>
        <authorList>
            <person name="Pinder M.I.M."/>
            <person name="Kourtchenko O."/>
            <person name="Robertson E.K."/>
            <person name="Larsson T."/>
            <person name="Maumus F."/>
            <person name="Osuna-Cruz C.M."/>
            <person name="Vancaester E."/>
            <person name="Stenow R."/>
            <person name="Vandepoele K."/>
            <person name="Ploug H."/>
            <person name="Bruchert V."/>
            <person name="Godhe A."/>
            <person name="Topel M."/>
        </authorList>
    </citation>
    <scope>NUCLEOTIDE SEQUENCE</scope>
    <source>
        <strain evidence="3">R05AC</strain>
    </source>
</reference>
<dbReference type="InterPro" id="IPR019309">
    <property type="entry name" value="WASHC3"/>
</dbReference>
<evidence type="ECO:0000313" key="3">
    <source>
        <dbReference type="EMBL" id="KAK1737764.1"/>
    </source>
</evidence>
<feature type="region of interest" description="Disordered" evidence="1">
    <location>
        <begin position="300"/>
        <end position="487"/>
    </location>
</feature>
<accession>A0AAD8Y227</accession>
<sequence>MSSMDRNQKLKNYHARKVRERQLQLQLKKENVENAPSAPSNYTLPKQQQVSVPRGGSGGSSDVKEGGSGLNSSTVKSRSSRSLFATSPATVGVGASTAITTNTSTTSSGGGGSASNAGGRTAAEAQGKGRPSSAMMIEREGEGRNPIKTATTTSSSSPVVGSFVRQTLRGGTKATVGGGSAGGGDDGKLSNRGGGSVGPSSRLSIQSSSRMSTASTSTAPPSTMTTLAPKLPPTNRTVARTKLNGAKTATSTKLNNNNTATVQTSYSFPTAKPGSSTDNTATNNAAAAARMFAMRRRRAQLEMSTGDSSTGGVASVGGGVASVGGSGGSVGSSSSVASVGGMSTAASSSNEPNLLRGGRESVDSIRSKGSLKSVESSSASWKSGGGGGTSRKAYERYVGGSRSSGGGSVSSFDGGSSKHRGGSNNNSSGRSSSNRPSSAPITTTSTNNNSSRGGINTMNSIDSTDNSTIASGDYGGDRLSNPLLSNEGSVVGVEVGDTARRAGLESLATVREVSGSSFCSMSTIPVSNCQKTPPEEVESDDVKGGSSNDDGAAAAAGDDCNKAAPTPILRQPHHNETKSATKDEDDGHSKSVRFHLSPLERQKKLNGGVARKKAVRRVAQNDVVTSASAVPASTTLTLPLSADANQSVNGGNEALSSLQKSLTSSTENDRTDDDSTPRMSDEASQDIDVAVDEEEHDEEFAMFMNGLRREVAGDHTKLWSEFQSIMGRAPHEHIPLYQPPHDGKSDTDPKKKKEKIQFDPQTTKTLNAIYKYFHVENQRVTSTSKRFMRKKSQLKNDKDIAKQQREEKRMAAEAAAARQEAARVEEHSRDGRMNGKSPVRRHLEKARGKSLSKSSNHNNTSSSGENELATVKLRPTPTRSTVNSESEHLSTPKDELFSVKLRPTPTQTPPPNTTKSFTTLTPQKVFAIGVSTSVGKMLQRSSSKSSNGSGRSINSRDEKEKKSTNWMDSLKMKQKLSRMKQMAESNNLSVQVETGESLDTRGIVLKDISPRKKLRISPPSSPEEKEGQVPPWAKVQLRNTQRREELLSDTPTGSVGNSTPKSFTPTATLQSTKGATADSLPPLCCVGDTIDLDSLPKRLFPEEAATVFPLKNNSSNNGLQQFVIVGTIAIVTASSDAGSNGRKVDITWWCRRSTIRTLTLNVEATGATLAHANGRMPLIFESSDSCLDFAQAFYRGPSKSVSQVSSPSQQPPASEEVPKESTESELNSKKEESSGQVGDGNIKADLTDEEKSLLDKYHDFDESEKPKLRLVCLSPKGEEVVEVTMPDRNVEDDTAADESDASNKKEGSESSLTEAEEKAVSSYKKMLAVGLPPDVVRHKMTSEGASANVVAAVLGKPTTKVSKPAAPKKESSEMSEDEEKLVSKYKKMMTKGIPPGAVRHKMTLEGVQANVMAAVLGADEDTKNTEKKKKEVEVTDPRQAILDAIEKKGNNSGDNSTKPPVPTDPKQALFAAIKGKGAEPSKSKLSDEEDRIASKYRRMLKMGIPLDAVKHSMKKEGVDPKIASAVAEEASPHVAVIAPVTPAKPKSKSGSTAGPVLSEEEEKIASKYRKMLKFCIPKDTVRHDMKKEGVSEKIVEAIFGKEDTIDTVNNMETPAKGKNTKTKGIHWTANNLGQGKLEDTIFGRSATKKRKLPLIYPEEADIKKLEELFRKNDNRHTGKVKSGEANAGSGMAKLLDITRANNIAIQLKAFNDFTLRALAETINDLDPDSKIVGERVQFIPQLLPTPKELQAIKKYKGESDRLNTAELFFQQLLPVKRVEDKVAVVKAMCTFNEHAEEARAAFKTLEEVCGQVMNSAKLEQILLMVLNIGNLMNEGSLDGGVEAFKFESLPKLSQTKSADGKTTVLDYIVETFIEKGARETLFLDSDFPDIQESCRLSINDLCGDVNTLRKNYQLCKTELSSMKKDQAPKPAKGIPKKMNEGEAADPRKALFAAIQRRGANDDDNSAKPPPADPRQALFTAIKNKGADASTTTAPGSNIKYSRGMKRLESFIWKAEASLSLTERDQGAALRACKGLAVYCGEEGGERSASLLLQILSAFASSLKAAVEKYDKRSELSKRQKAQNKSVPQTKDKENQVNALPKKKPLLKASSLQPHVGLTDKIKRVSADSNTSDSATVKSRRSPKTRHTQASSSNDNGDARSAMFAAIKSRNQEPVGVTNKVRTIDTNARQRESRILMVHKVLQEAPPNVRDDFLRGVTYRETSDPLLQKIYQKEEVEDDDTPDDLKPVDPRQELFAAIQSRRQR</sequence>
<feature type="region of interest" description="Disordered" evidence="1">
    <location>
        <begin position="1923"/>
        <end position="1942"/>
    </location>
</feature>
<feature type="compositionally biased region" description="Low complexity" evidence="1">
    <location>
        <begin position="94"/>
        <end position="107"/>
    </location>
</feature>
<feature type="region of interest" description="Disordered" evidence="1">
    <location>
        <begin position="1422"/>
        <end position="1465"/>
    </location>
</feature>
<feature type="region of interest" description="Disordered" evidence="1">
    <location>
        <begin position="781"/>
        <end position="917"/>
    </location>
</feature>
<dbReference type="InterPro" id="IPR042201">
    <property type="entry name" value="FH2_Formin_sf"/>
</dbReference>
<organism evidence="3 4">
    <name type="scientific">Skeletonema marinoi</name>
    <dbReference type="NCBI Taxonomy" id="267567"/>
    <lineage>
        <taxon>Eukaryota</taxon>
        <taxon>Sar</taxon>
        <taxon>Stramenopiles</taxon>
        <taxon>Ochrophyta</taxon>
        <taxon>Bacillariophyta</taxon>
        <taxon>Coscinodiscophyceae</taxon>
        <taxon>Thalassiosirophycidae</taxon>
        <taxon>Thalassiosirales</taxon>
        <taxon>Skeletonemataceae</taxon>
        <taxon>Skeletonema</taxon>
        <taxon>Skeletonema marinoi-dohrnii complex</taxon>
    </lineage>
</organism>
<feature type="compositionally biased region" description="Low complexity" evidence="1">
    <location>
        <begin position="544"/>
        <end position="564"/>
    </location>
</feature>
<feature type="compositionally biased region" description="Low complexity" evidence="1">
    <location>
        <begin position="72"/>
        <end position="82"/>
    </location>
</feature>
<feature type="compositionally biased region" description="Low complexity" evidence="1">
    <location>
        <begin position="940"/>
        <end position="953"/>
    </location>
</feature>
<feature type="compositionally biased region" description="Low complexity" evidence="1">
    <location>
        <begin position="200"/>
        <end position="226"/>
    </location>
</feature>
<feature type="compositionally biased region" description="Gly residues" evidence="1">
    <location>
        <begin position="314"/>
        <end position="330"/>
    </location>
</feature>
<feature type="compositionally biased region" description="Polar residues" evidence="1">
    <location>
        <begin position="247"/>
        <end position="279"/>
    </location>
</feature>
<feature type="region of interest" description="Disordered" evidence="1">
    <location>
        <begin position="1200"/>
        <end position="1243"/>
    </location>
</feature>